<name>A0ABR2BUG7_9ROSI</name>
<proteinExistence type="predicted"/>
<protein>
    <submittedName>
        <fullName evidence="2">Uncharacterized protein</fullName>
    </submittedName>
</protein>
<feature type="region of interest" description="Disordered" evidence="1">
    <location>
        <begin position="125"/>
        <end position="265"/>
    </location>
</feature>
<sequence>MRQKGVMEVKSDFYIKGRQGIKPSQIPSLMGFDEDATARAPPRGARTIATVRMVEFMALTEKTQEQRQDMQEKMTSLFHYMLERDEAIHSYFLELLPDEVSLFSLFPNELFHSARTRPPALEEHADPAIPHAHTPASTPKPSAKNTTATRCTRTRKDKGKAPAKPNPQTPAPEATFELDSTDDEEEEMPDAPQPPAPAFDTSVPRCRFKRKANRNISTADLATKDVASDAEEDNSSSTTPEETPMTSPPQSKARYKRVASKQTPK</sequence>
<feature type="compositionally biased region" description="Basic residues" evidence="1">
    <location>
        <begin position="253"/>
        <end position="265"/>
    </location>
</feature>
<feature type="compositionally biased region" description="Polar residues" evidence="1">
    <location>
        <begin position="135"/>
        <end position="151"/>
    </location>
</feature>
<dbReference type="Proteomes" id="UP001472677">
    <property type="component" value="Unassembled WGS sequence"/>
</dbReference>
<organism evidence="2 3">
    <name type="scientific">Hibiscus sabdariffa</name>
    <name type="common">roselle</name>
    <dbReference type="NCBI Taxonomy" id="183260"/>
    <lineage>
        <taxon>Eukaryota</taxon>
        <taxon>Viridiplantae</taxon>
        <taxon>Streptophyta</taxon>
        <taxon>Embryophyta</taxon>
        <taxon>Tracheophyta</taxon>
        <taxon>Spermatophyta</taxon>
        <taxon>Magnoliopsida</taxon>
        <taxon>eudicotyledons</taxon>
        <taxon>Gunneridae</taxon>
        <taxon>Pentapetalae</taxon>
        <taxon>rosids</taxon>
        <taxon>malvids</taxon>
        <taxon>Malvales</taxon>
        <taxon>Malvaceae</taxon>
        <taxon>Malvoideae</taxon>
        <taxon>Hibiscus</taxon>
    </lineage>
</organism>
<accession>A0ABR2BUG7</accession>
<evidence type="ECO:0000313" key="3">
    <source>
        <dbReference type="Proteomes" id="UP001472677"/>
    </source>
</evidence>
<reference evidence="2 3" key="1">
    <citation type="journal article" date="2024" name="G3 (Bethesda)">
        <title>Genome assembly of Hibiscus sabdariffa L. provides insights into metabolisms of medicinal natural products.</title>
        <authorList>
            <person name="Kim T."/>
        </authorList>
    </citation>
    <scope>NUCLEOTIDE SEQUENCE [LARGE SCALE GENOMIC DNA]</scope>
    <source>
        <strain evidence="2">TK-2024</strain>
        <tissue evidence="2">Old leaves</tissue>
    </source>
</reference>
<evidence type="ECO:0000313" key="2">
    <source>
        <dbReference type="EMBL" id="KAK8510795.1"/>
    </source>
</evidence>
<keyword evidence="3" id="KW-1185">Reference proteome</keyword>
<comment type="caution">
    <text evidence="2">The sequence shown here is derived from an EMBL/GenBank/DDBJ whole genome shotgun (WGS) entry which is preliminary data.</text>
</comment>
<gene>
    <name evidence="2" type="ORF">V6N12_009637</name>
</gene>
<dbReference type="EMBL" id="JBBPBM010000081">
    <property type="protein sequence ID" value="KAK8510795.1"/>
    <property type="molecule type" value="Genomic_DNA"/>
</dbReference>
<feature type="compositionally biased region" description="Low complexity" evidence="1">
    <location>
        <begin position="235"/>
        <end position="249"/>
    </location>
</feature>
<feature type="compositionally biased region" description="Acidic residues" evidence="1">
    <location>
        <begin position="179"/>
        <end position="189"/>
    </location>
</feature>
<evidence type="ECO:0000256" key="1">
    <source>
        <dbReference type="SAM" id="MobiDB-lite"/>
    </source>
</evidence>